<evidence type="ECO:0000313" key="1">
    <source>
        <dbReference type="EMBL" id="KAF6170475.1"/>
    </source>
</evidence>
<keyword evidence="2" id="KW-1185">Reference proteome</keyword>
<dbReference type="InterPro" id="IPR036259">
    <property type="entry name" value="MFS_trans_sf"/>
</dbReference>
<dbReference type="EMBL" id="JACGCM010000581">
    <property type="protein sequence ID" value="KAF6170475.1"/>
    <property type="molecule type" value="Genomic_DNA"/>
</dbReference>
<comment type="caution">
    <text evidence="1">The sequence shown here is derived from an EMBL/GenBank/DDBJ whole genome shotgun (WGS) entry which is preliminary data.</text>
</comment>
<name>A0A7J7NTD8_9MAGN</name>
<reference evidence="1 2" key="1">
    <citation type="journal article" date="2020" name="IScience">
        <title>Genome Sequencing of the Endangered Kingdonia uniflora (Circaeasteraceae, Ranunculales) Reveals Potential Mechanisms of Evolutionary Specialization.</title>
        <authorList>
            <person name="Sun Y."/>
            <person name="Deng T."/>
            <person name="Zhang A."/>
            <person name="Moore M.J."/>
            <person name="Landis J.B."/>
            <person name="Lin N."/>
            <person name="Zhang H."/>
            <person name="Zhang X."/>
            <person name="Huang J."/>
            <person name="Zhang X."/>
            <person name="Sun H."/>
            <person name="Wang H."/>
        </authorList>
    </citation>
    <scope>NUCLEOTIDE SEQUENCE [LARGE SCALE GENOMIC DNA]</scope>
    <source>
        <strain evidence="1">TB1705</strain>
        <tissue evidence="1">Leaf</tissue>
    </source>
</reference>
<dbReference type="Proteomes" id="UP000541444">
    <property type="component" value="Unassembled WGS sequence"/>
</dbReference>
<dbReference type="Gene3D" id="1.20.1250.20">
    <property type="entry name" value="MFS general substrate transporter like domains"/>
    <property type="match status" value="1"/>
</dbReference>
<evidence type="ECO:0000313" key="2">
    <source>
        <dbReference type="Proteomes" id="UP000541444"/>
    </source>
</evidence>
<sequence length="119" mass="13329">MFGAIPVAMTFYSRMKMPKAAKYIAIVAKDAKQVAADMSKVLQVEIEVEPGKVEKSCNSFGLFSKEFLHRHGHHLLGTTSTLFLLDIAFYSQNLFQKDIFSAIGWIPVANIMNAIKEVF</sequence>
<dbReference type="AlphaFoldDB" id="A0A7J7NTD8"/>
<accession>A0A7J7NTD8</accession>
<dbReference type="OrthoDB" id="1298255at2759"/>
<gene>
    <name evidence="1" type="ORF">GIB67_036249</name>
</gene>
<organism evidence="1 2">
    <name type="scientific">Kingdonia uniflora</name>
    <dbReference type="NCBI Taxonomy" id="39325"/>
    <lineage>
        <taxon>Eukaryota</taxon>
        <taxon>Viridiplantae</taxon>
        <taxon>Streptophyta</taxon>
        <taxon>Embryophyta</taxon>
        <taxon>Tracheophyta</taxon>
        <taxon>Spermatophyta</taxon>
        <taxon>Magnoliopsida</taxon>
        <taxon>Ranunculales</taxon>
        <taxon>Circaeasteraceae</taxon>
        <taxon>Kingdonia</taxon>
    </lineage>
</organism>
<proteinExistence type="predicted"/>
<protein>
    <submittedName>
        <fullName evidence="1">Uncharacterized protein</fullName>
    </submittedName>
</protein>